<accession>A0A8K0QV78</accession>
<name>A0A8K0QV78_9PLEO</name>
<sequence length="234" mass="25868">MARSQSPQRPSSSIIPRFKRCATCITMLCCPRQSSADLLPSWFYPGIHVQARRKPLTRICVLGPPCFSTLASRCPCLPSSTRPRCLAPLSSLRTWNSYPPSSPTHRARRFSDGSHKSCSTSALQMHRAQPAVTRHYSSISSILASILASSPQRQGFNVSRHGHLARTTQNGTHKVVGQMKSTRTVFGVMAVSRCVYGHCCGRLMENDATSDPFPSLVARLFICFPGPMFCTRHM</sequence>
<comment type="caution">
    <text evidence="1">The sequence shown here is derived from an EMBL/GenBank/DDBJ whole genome shotgun (WGS) entry which is preliminary data.</text>
</comment>
<gene>
    <name evidence="1" type="ORF">FB567DRAFT_612862</name>
</gene>
<evidence type="ECO:0000313" key="1">
    <source>
        <dbReference type="EMBL" id="KAH7070854.1"/>
    </source>
</evidence>
<dbReference type="Proteomes" id="UP000813461">
    <property type="component" value="Unassembled WGS sequence"/>
</dbReference>
<dbReference type="AlphaFoldDB" id="A0A8K0QV78"/>
<organism evidence="1 2">
    <name type="scientific">Paraphoma chrysanthemicola</name>
    <dbReference type="NCBI Taxonomy" id="798071"/>
    <lineage>
        <taxon>Eukaryota</taxon>
        <taxon>Fungi</taxon>
        <taxon>Dikarya</taxon>
        <taxon>Ascomycota</taxon>
        <taxon>Pezizomycotina</taxon>
        <taxon>Dothideomycetes</taxon>
        <taxon>Pleosporomycetidae</taxon>
        <taxon>Pleosporales</taxon>
        <taxon>Pleosporineae</taxon>
        <taxon>Phaeosphaeriaceae</taxon>
        <taxon>Paraphoma</taxon>
    </lineage>
</organism>
<dbReference type="EMBL" id="JAGMVJ010000026">
    <property type="protein sequence ID" value="KAH7070854.1"/>
    <property type="molecule type" value="Genomic_DNA"/>
</dbReference>
<reference evidence="1" key="1">
    <citation type="journal article" date="2021" name="Nat. Commun.">
        <title>Genetic determinants of endophytism in the Arabidopsis root mycobiome.</title>
        <authorList>
            <person name="Mesny F."/>
            <person name="Miyauchi S."/>
            <person name="Thiergart T."/>
            <person name="Pickel B."/>
            <person name="Atanasova L."/>
            <person name="Karlsson M."/>
            <person name="Huettel B."/>
            <person name="Barry K.W."/>
            <person name="Haridas S."/>
            <person name="Chen C."/>
            <person name="Bauer D."/>
            <person name="Andreopoulos W."/>
            <person name="Pangilinan J."/>
            <person name="LaButti K."/>
            <person name="Riley R."/>
            <person name="Lipzen A."/>
            <person name="Clum A."/>
            <person name="Drula E."/>
            <person name="Henrissat B."/>
            <person name="Kohler A."/>
            <person name="Grigoriev I.V."/>
            <person name="Martin F.M."/>
            <person name="Hacquard S."/>
        </authorList>
    </citation>
    <scope>NUCLEOTIDE SEQUENCE</scope>
    <source>
        <strain evidence="1">MPI-SDFR-AT-0120</strain>
    </source>
</reference>
<proteinExistence type="predicted"/>
<evidence type="ECO:0000313" key="2">
    <source>
        <dbReference type="Proteomes" id="UP000813461"/>
    </source>
</evidence>
<keyword evidence="2" id="KW-1185">Reference proteome</keyword>
<protein>
    <submittedName>
        <fullName evidence="1">Uncharacterized protein</fullName>
    </submittedName>
</protein>